<evidence type="ECO:0000313" key="2">
    <source>
        <dbReference type="EMBL" id="KAF4471773.1"/>
    </source>
</evidence>
<feature type="region of interest" description="Disordered" evidence="1">
    <location>
        <begin position="49"/>
        <end position="68"/>
    </location>
</feature>
<evidence type="ECO:0000313" key="3">
    <source>
        <dbReference type="Proteomes" id="UP000554235"/>
    </source>
</evidence>
<accession>A0A8H4PM13</accession>
<sequence>MCSTINTSPSTRFLASPIQGPTKFQKAIMQAMWEKLDETVWAQMQDEEREYVADSSAGGSGSDEENDSIVLSPQSLSLIMTVMSRPSLAALTHFDSQGFMLATTWLCRWPLYQGRDCPQWADNVIPYYPKLLWLQHD</sequence>
<organism evidence="2 3">
    <name type="scientific">Fusarium albosuccineum</name>
    <dbReference type="NCBI Taxonomy" id="1237068"/>
    <lineage>
        <taxon>Eukaryota</taxon>
        <taxon>Fungi</taxon>
        <taxon>Dikarya</taxon>
        <taxon>Ascomycota</taxon>
        <taxon>Pezizomycotina</taxon>
        <taxon>Sordariomycetes</taxon>
        <taxon>Hypocreomycetidae</taxon>
        <taxon>Hypocreales</taxon>
        <taxon>Nectriaceae</taxon>
        <taxon>Fusarium</taxon>
        <taxon>Fusarium decemcellulare species complex</taxon>
    </lineage>
</organism>
<dbReference type="EMBL" id="JAADYS010000167">
    <property type="protein sequence ID" value="KAF4471773.1"/>
    <property type="molecule type" value="Genomic_DNA"/>
</dbReference>
<dbReference type="Proteomes" id="UP000554235">
    <property type="component" value="Unassembled WGS sequence"/>
</dbReference>
<reference evidence="2 3" key="1">
    <citation type="submission" date="2020-01" db="EMBL/GenBank/DDBJ databases">
        <title>Identification and distribution of gene clusters putatively required for synthesis of sphingolipid metabolism inhibitors in phylogenetically diverse species of the filamentous fungus Fusarium.</title>
        <authorList>
            <person name="Kim H.-S."/>
            <person name="Busman M."/>
            <person name="Brown D.W."/>
            <person name="Divon H."/>
            <person name="Uhlig S."/>
            <person name="Proctor R.H."/>
        </authorList>
    </citation>
    <scope>NUCLEOTIDE SEQUENCE [LARGE SCALE GENOMIC DNA]</scope>
    <source>
        <strain evidence="2 3">NRRL 20459</strain>
    </source>
</reference>
<comment type="caution">
    <text evidence="2">The sequence shown here is derived from an EMBL/GenBank/DDBJ whole genome shotgun (WGS) entry which is preliminary data.</text>
</comment>
<gene>
    <name evidence="2" type="ORF">FALBO_1312</name>
</gene>
<proteinExistence type="predicted"/>
<keyword evidence="3" id="KW-1185">Reference proteome</keyword>
<dbReference type="AlphaFoldDB" id="A0A8H4PM13"/>
<name>A0A8H4PM13_9HYPO</name>
<protein>
    <submittedName>
        <fullName evidence="2">Vacuolar import and degradation 27</fullName>
    </submittedName>
</protein>
<evidence type="ECO:0000256" key="1">
    <source>
        <dbReference type="SAM" id="MobiDB-lite"/>
    </source>
</evidence>